<evidence type="ECO:0000256" key="2">
    <source>
        <dbReference type="ARBA" id="ARBA00022679"/>
    </source>
</evidence>
<dbReference type="HOGENOM" id="CLU_027634_6_1_1"/>
<dbReference type="InterPro" id="IPR011611">
    <property type="entry name" value="PfkB_dom"/>
</dbReference>
<reference evidence="5 6" key="1">
    <citation type="journal article" date="2013" name="Genome Biol.">
        <title>The genome sequence of the most widely cultivated cacao type and its use to identify candidate genes regulating pod color.</title>
        <authorList>
            <person name="Motamayor J.C."/>
            <person name="Mockaitis K."/>
            <person name="Schmutz J."/>
            <person name="Haiminen N."/>
            <person name="Iii D.L."/>
            <person name="Cornejo O."/>
            <person name="Findley S.D."/>
            <person name="Zheng P."/>
            <person name="Utro F."/>
            <person name="Royaert S."/>
            <person name="Saski C."/>
            <person name="Jenkins J."/>
            <person name="Podicheti R."/>
            <person name="Zhao M."/>
            <person name="Scheffler B.E."/>
            <person name="Stack J.C."/>
            <person name="Feltus F.A."/>
            <person name="Mustiga G.M."/>
            <person name="Amores F."/>
            <person name="Phillips W."/>
            <person name="Marelli J.P."/>
            <person name="May G.D."/>
            <person name="Shapiro H."/>
            <person name="Ma J."/>
            <person name="Bustamante C.D."/>
            <person name="Schnell R.J."/>
            <person name="Main D."/>
            <person name="Gilbert D."/>
            <person name="Parida L."/>
            <person name="Kuhn D.N."/>
        </authorList>
    </citation>
    <scope>NUCLEOTIDE SEQUENCE [LARGE SCALE GENOMIC DNA]</scope>
    <source>
        <strain evidence="6">cv. Matina 1-6</strain>
    </source>
</reference>
<feature type="domain" description="Carbohydrate kinase PfkB" evidence="4">
    <location>
        <begin position="278"/>
        <end position="357"/>
    </location>
</feature>
<dbReference type="EMBL" id="CM001881">
    <property type="protein sequence ID" value="EOY23038.1"/>
    <property type="molecule type" value="Genomic_DNA"/>
</dbReference>
<evidence type="ECO:0000256" key="3">
    <source>
        <dbReference type="ARBA" id="ARBA00022777"/>
    </source>
</evidence>
<dbReference type="GO" id="GO:0005829">
    <property type="term" value="C:cytosol"/>
    <property type="evidence" value="ECO:0000318"/>
    <property type="project" value="GO_Central"/>
</dbReference>
<dbReference type="Gene3D" id="3.40.1190.20">
    <property type="match status" value="1"/>
</dbReference>
<dbReference type="InterPro" id="IPR029056">
    <property type="entry name" value="Ribokinase-like"/>
</dbReference>
<dbReference type="PANTHER" id="PTHR43085">
    <property type="entry name" value="HEXOKINASE FAMILY MEMBER"/>
    <property type="match status" value="1"/>
</dbReference>
<dbReference type="GO" id="GO:0008865">
    <property type="term" value="F:fructokinase activity"/>
    <property type="evidence" value="ECO:0000318"/>
    <property type="project" value="GO_Central"/>
</dbReference>
<keyword evidence="2" id="KW-0808">Transferase</keyword>
<gene>
    <name evidence="5" type="ORF">TCM_015046</name>
</gene>
<evidence type="ECO:0000259" key="4">
    <source>
        <dbReference type="Pfam" id="PF00294"/>
    </source>
</evidence>
<dbReference type="PANTHER" id="PTHR43085:SF7">
    <property type="entry name" value="FRUCTOKINASE-7-RELATED"/>
    <property type="match status" value="1"/>
</dbReference>
<evidence type="ECO:0000313" key="5">
    <source>
        <dbReference type="EMBL" id="EOY23038.1"/>
    </source>
</evidence>
<dbReference type="Pfam" id="PF00294">
    <property type="entry name" value="PfkB"/>
    <property type="match status" value="2"/>
</dbReference>
<dbReference type="Gramene" id="EOY23038">
    <property type="protein sequence ID" value="EOY23038"/>
    <property type="gene ID" value="TCM_015046"/>
</dbReference>
<comment type="similarity">
    <text evidence="1">Belongs to the carbohydrate kinase PfkB family.</text>
</comment>
<organism evidence="5 6">
    <name type="scientific">Theobroma cacao</name>
    <name type="common">Cacao</name>
    <name type="synonym">Cocoa</name>
    <dbReference type="NCBI Taxonomy" id="3641"/>
    <lineage>
        <taxon>Eukaryota</taxon>
        <taxon>Viridiplantae</taxon>
        <taxon>Streptophyta</taxon>
        <taxon>Embryophyta</taxon>
        <taxon>Tracheophyta</taxon>
        <taxon>Spermatophyta</taxon>
        <taxon>Magnoliopsida</taxon>
        <taxon>eudicotyledons</taxon>
        <taxon>Gunneridae</taxon>
        <taxon>Pentapetalae</taxon>
        <taxon>rosids</taxon>
        <taxon>malvids</taxon>
        <taxon>Malvales</taxon>
        <taxon>Malvaceae</taxon>
        <taxon>Byttnerioideae</taxon>
        <taxon>Theobroma</taxon>
    </lineage>
</organism>
<dbReference type="SUPFAM" id="SSF53613">
    <property type="entry name" value="Ribokinase-like"/>
    <property type="match status" value="1"/>
</dbReference>
<dbReference type="Proteomes" id="UP000026915">
    <property type="component" value="Chromosome 3"/>
</dbReference>
<accession>A0A061G0V9</accession>
<protein>
    <submittedName>
        <fullName evidence="5">PfkB-like carbohydrate kinase family protein, putative</fullName>
    </submittedName>
</protein>
<dbReference type="InterPro" id="IPR050306">
    <property type="entry name" value="PfkB_Carbo_kinase"/>
</dbReference>
<sequence length="372" mass="40402">MLNRLSSYAWPCCPTSPPANGSVQLGCAKDIGANTNGKLPNNSLLVCFGEILMDFVPTVGGFSLAEVPAFRMSPGGAPANVAVGISRLGCSSAFIGKVENWSLFKKKLKEKLSSFPVDVLPVPNALQFHTIWLVMKNFATSQLTFRDKTMSTMLECVLTIVQELHCHLLHSELIVKGNFFYRHLSADMHLRESELDINPIKQAGIFHYGSVCLIEERCRSAHLAAMNIARQSGSIPSYDPNLTLPLWASAEAARQGIISIWDQADVIKLHIVQTFKGRAPGIKDKPVDTTGAGDAFVSGMLTSLASDIKLIEVPLSVSFLWEFIHEVILVTGREALLFANACGALTVTRRGAIPALRTKETVLQVLNVVAAS</sequence>
<evidence type="ECO:0000313" key="6">
    <source>
        <dbReference type="Proteomes" id="UP000026915"/>
    </source>
</evidence>
<dbReference type="PROSITE" id="PS00584">
    <property type="entry name" value="PFKB_KINASES_2"/>
    <property type="match status" value="1"/>
</dbReference>
<keyword evidence="6" id="KW-1185">Reference proteome</keyword>
<dbReference type="eggNOG" id="KOG2855">
    <property type="taxonomic scope" value="Eukaryota"/>
</dbReference>
<name>A0A061G0V9_THECC</name>
<dbReference type="STRING" id="3641.A0A061G0V9"/>
<dbReference type="AlphaFoldDB" id="A0A061G0V9"/>
<keyword evidence="3 5" id="KW-0418">Kinase</keyword>
<feature type="domain" description="Carbohydrate kinase PfkB" evidence="4">
    <location>
        <begin position="44"/>
        <end position="99"/>
    </location>
</feature>
<dbReference type="OMA" id="WEFIHEV"/>
<dbReference type="Gene3D" id="3.40.1190.30">
    <property type="match status" value="2"/>
</dbReference>
<dbReference type="InParanoid" id="A0A061G0V9"/>
<evidence type="ECO:0000256" key="1">
    <source>
        <dbReference type="ARBA" id="ARBA00010688"/>
    </source>
</evidence>
<proteinExistence type="inferred from homology"/>
<dbReference type="GO" id="GO:0006000">
    <property type="term" value="P:fructose metabolic process"/>
    <property type="evidence" value="ECO:0000318"/>
    <property type="project" value="GO_Central"/>
</dbReference>
<dbReference type="InterPro" id="IPR002173">
    <property type="entry name" value="Carboh/pur_kinase_PfkB_CS"/>
</dbReference>